<dbReference type="AlphaFoldDB" id="A0A0A9QNT9"/>
<reference evidence="1" key="2">
    <citation type="journal article" date="2015" name="Data Brief">
        <title>Shoot transcriptome of the giant reed, Arundo donax.</title>
        <authorList>
            <person name="Barrero R.A."/>
            <person name="Guerrero F.D."/>
            <person name="Moolhuijzen P."/>
            <person name="Goolsby J.A."/>
            <person name="Tidwell J."/>
            <person name="Bellgard S.E."/>
            <person name="Bellgard M.I."/>
        </authorList>
    </citation>
    <scope>NUCLEOTIDE SEQUENCE</scope>
    <source>
        <tissue evidence="1">Shoot tissue taken approximately 20 cm above the soil surface</tissue>
    </source>
</reference>
<accession>A0A0A9QNT9</accession>
<dbReference type="EMBL" id="GBRH01239164">
    <property type="protein sequence ID" value="JAD58731.1"/>
    <property type="molecule type" value="Transcribed_RNA"/>
</dbReference>
<protein>
    <submittedName>
        <fullName evidence="1">Uncharacterized protein</fullName>
    </submittedName>
</protein>
<evidence type="ECO:0000313" key="1">
    <source>
        <dbReference type="EMBL" id="JAD58731.1"/>
    </source>
</evidence>
<name>A0A0A9QNT9_ARUDO</name>
<reference evidence="1" key="1">
    <citation type="submission" date="2014-09" db="EMBL/GenBank/DDBJ databases">
        <authorList>
            <person name="Magalhaes I.L.F."/>
            <person name="Oliveira U."/>
            <person name="Santos F.R."/>
            <person name="Vidigal T.H.D.A."/>
            <person name="Brescovit A.D."/>
            <person name="Santos A.J."/>
        </authorList>
    </citation>
    <scope>NUCLEOTIDE SEQUENCE</scope>
    <source>
        <tissue evidence="1">Shoot tissue taken approximately 20 cm above the soil surface</tissue>
    </source>
</reference>
<organism evidence="1">
    <name type="scientific">Arundo donax</name>
    <name type="common">Giant reed</name>
    <name type="synonym">Donax arundinaceus</name>
    <dbReference type="NCBI Taxonomy" id="35708"/>
    <lineage>
        <taxon>Eukaryota</taxon>
        <taxon>Viridiplantae</taxon>
        <taxon>Streptophyta</taxon>
        <taxon>Embryophyta</taxon>
        <taxon>Tracheophyta</taxon>
        <taxon>Spermatophyta</taxon>
        <taxon>Magnoliopsida</taxon>
        <taxon>Liliopsida</taxon>
        <taxon>Poales</taxon>
        <taxon>Poaceae</taxon>
        <taxon>PACMAD clade</taxon>
        <taxon>Arundinoideae</taxon>
        <taxon>Arundineae</taxon>
        <taxon>Arundo</taxon>
    </lineage>
</organism>
<proteinExistence type="predicted"/>
<sequence length="80" mass="8489">MLRNAVLAENRANSASQSMRLRWSSPKCGCGAENGSRGNAAMVFGRGLGTLLLDCPRATGCLRPLLGRVVMLVYTGAYVT</sequence>